<dbReference type="Gene3D" id="3.40.50.720">
    <property type="entry name" value="NAD(P)-binding Rossmann-like Domain"/>
    <property type="match status" value="1"/>
</dbReference>
<protein>
    <submittedName>
        <fullName evidence="3">UDP-N-acetylglucosamine 4-epimerase</fullName>
        <ecNumber evidence="3">5.1.3.7</ecNumber>
    </submittedName>
</protein>
<dbReference type="InterPro" id="IPR001509">
    <property type="entry name" value="Epimerase_deHydtase"/>
</dbReference>
<dbReference type="EMBL" id="CP038810">
    <property type="protein sequence ID" value="QBZ97871.1"/>
    <property type="molecule type" value="Genomic_DNA"/>
</dbReference>
<evidence type="ECO:0000256" key="1">
    <source>
        <dbReference type="ARBA" id="ARBA00023027"/>
    </source>
</evidence>
<keyword evidence="4" id="KW-1185">Reference proteome</keyword>
<dbReference type="PANTHER" id="PTHR43574">
    <property type="entry name" value="EPIMERASE-RELATED"/>
    <property type="match status" value="1"/>
</dbReference>
<proteinExistence type="predicted"/>
<accession>A0A4P7PSH8</accession>
<dbReference type="SUPFAM" id="SSF51735">
    <property type="entry name" value="NAD(P)-binding Rossmann-fold domains"/>
    <property type="match status" value="1"/>
</dbReference>
<dbReference type="Gene3D" id="3.90.25.10">
    <property type="entry name" value="UDP-galactose 4-epimerase, domain 1"/>
    <property type="match status" value="1"/>
</dbReference>
<evidence type="ECO:0000313" key="3">
    <source>
        <dbReference type="EMBL" id="QBZ97871.1"/>
    </source>
</evidence>
<evidence type="ECO:0000313" key="4">
    <source>
        <dbReference type="Proteomes" id="UP000296862"/>
    </source>
</evidence>
<name>A0A4P7PSH8_9FLAO</name>
<reference evidence="3 4" key="1">
    <citation type="submission" date="2019-04" db="EMBL/GenBank/DDBJ databases">
        <title>Flavobacterium sp. GS03.</title>
        <authorList>
            <person name="Kim H."/>
        </authorList>
    </citation>
    <scope>NUCLEOTIDE SEQUENCE [LARGE SCALE GENOMIC DNA]</scope>
    <source>
        <strain evidence="3 4">GS03</strain>
    </source>
</reference>
<dbReference type="RefSeq" id="WP_136151805.1">
    <property type="nucleotide sequence ID" value="NZ_CP038810.1"/>
</dbReference>
<sequence>MKILVTGAAGFIGMHTAAKMAADGHRVIGLDNINSYYETQLKFDRLLQLGIEKEDIRYNSKVSGLPNFEFIELDIQDAGNLNTLFARENFDCIIHLAAQAGVRYSITNPRDYIDNNIIGFFNILEACRQFSINHLIFASSSSVYGNSDDVPFSENQKTDAPVSFYAATKKSNEVMAHAYSDLYKIKITGLRFFTVYGPWGRPDMAPVLFAKAGVNKKPIKIFNNGNQSRDFTYIDDIVEGIKIVAENSKDIENYKILNIGKGAPDLLMDFVTTLGKELNVDFIYDFQPAQKGDVIATFANTKALENLGYKPKTSLFDGIHEFVDWFKKYYKIAR</sequence>
<evidence type="ECO:0000259" key="2">
    <source>
        <dbReference type="Pfam" id="PF01370"/>
    </source>
</evidence>
<dbReference type="Proteomes" id="UP000296862">
    <property type="component" value="Chromosome"/>
</dbReference>
<organism evidence="3 4">
    <name type="scientific">Flavobacterium sangjuense</name>
    <dbReference type="NCBI Taxonomy" id="2518177"/>
    <lineage>
        <taxon>Bacteria</taxon>
        <taxon>Pseudomonadati</taxon>
        <taxon>Bacteroidota</taxon>
        <taxon>Flavobacteriia</taxon>
        <taxon>Flavobacteriales</taxon>
        <taxon>Flavobacteriaceae</taxon>
        <taxon>Flavobacterium</taxon>
    </lineage>
</organism>
<dbReference type="KEGG" id="fsn:GS03_01369"/>
<dbReference type="OrthoDB" id="9801785at2"/>
<dbReference type="GO" id="GO:0003974">
    <property type="term" value="F:UDP-N-acetylglucosamine 4-epimerase activity"/>
    <property type="evidence" value="ECO:0007669"/>
    <property type="project" value="UniProtKB-EC"/>
</dbReference>
<dbReference type="PRINTS" id="PR01713">
    <property type="entry name" value="NUCEPIMERASE"/>
</dbReference>
<keyword evidence="3" id="KW-0413">Isomerase</keyword>
<dbReference type="Pfam" id="PF01370">
    <property type="entry name" value="Epimerase"/>
    <property type="match status" value="1"/>
</dbReference>
<dbReference type="AlphaFoldDB" id="A0A4P7PSH8"/>
<dbReference type="InterPro" id="IPR036291">
    <property type="entry name" value="NAD(P)-bd_dom_sf"/>
</dbReference>
<feature type="domain" description="NAD-dependent epimerase/dehydratase" evidence="2">
    <location>
        <begin position="3"/>
        <end position="260"/>
    </location>
</feature>
<keyword evidence="1" id="KW-0520">NAD</keyword>
<dbReference type="EC" id="5.1.3.7" evidence="3"/>
<gene>
    <name evidence="3" type="primary">wbgU_2</name>
    <name evidence="3" type="ORF">GS03_01369</name>
</gene>